<sequence>MNKNILCGLSLLISLSLTHAHKINILANVEGSIVYTQVYLSNGDPVKNCMIEVHDPNNKKLLEGKTDQNGEFSFTVPAKTDLKIIANASMGHLAETVIKASELPEIKTVNKTAVKTPVLKTPVTDKKEIDETELRRLLSEVIDEKLHPIARRLSHLERKTISATDVIGGIGYIFGLMGVIMYLRSRRKK</sequence>
<accession>A0A1F4UCB9</accession>
<dbReference type="AlphaFoldDB" id="A0A1F4UCB9"/>
<feature type="transmembrane region" description="Helical" evidence="1">
    <location>
        <begin position="166"/>
        <end position="183"/>
    </location>
</feature>
<dbReference type="EMBL" id="MEUM01000090">
    <property type="protein sequence ID" value="OGC41903.1"/>
    <property type="molecule type" value="Genomic_DNA"/>
</dbReference>
<keyword evidence="1" id="KW-0472">Membrane</keyword>
<reference evidence="2 3" key="1">
    <citation type="journal article" date="2016" name="Nat. Commun.">
        <title>Thousands of microbial genomes shed light on interconnected biogeochemical processes in an aquifer system.</title>
        <authorList>
            <person name="Anantharaman K."/>
            <person name="Brown C.T."/>
            <person name="Hug L.A."/>
            <person name="Sharon I."/>
            <person name="Castelle C.J."/>
            <person name="Probst A.J."/>
            <person name="Thomas B.C."/>
            <person name="Singh A."/>
            <person name="Wilkins M.J."/>
            <person name="Karaoz U."/>
            <person name="Brodie E.L."/>
            <person name="Williams K.H."/>
            <person name="Hubbard S.S."/>
            <person name="Banfield J.F."/>
        </authorList>
    </citation>
    <scope>NUCLEOTIDE SEQUENCE [LARGE SCALE GENOMIC DNA]</scope>
</reference>
<keyword evidence="1" id="KW-0812">Transmembrane</keyword>
<proteinExistence type="predicted"/>
<organism evidence="2 3">
    <name type="scientific">candidate division WOR-3 bacterium RBG_13_43_14</name>
    <dbReference type="NCBI Taxonomy" id="1802590"/>
    <lineage>
        <taxon>Bacteria</taxon>
        <taxon>Bacteria division WOR-3</taxon>
    </lineage>
</organism>
<gene>
    <name evidence="2" type="ORF">A2Y85_01040</name>
</gene>
<evidence type="ECO:0000313" key="3">
    <source>
        <dbReference type="Proteomes" id="UP000177025"/>
    </source>
</evidence>
<protein>
    <recommendedName>
        <fullName evidence="4">Nickel transport protein</fullName>
    </recommendedName>
</protein>
<evidence type="ECO:0000313" key="2">
    <source>
        <dbReference type="EMBL" id="OGC41903.1"/>
    </source>
</evidence>
<evidence type="ECO:0000256" key="1">
    <source>
        <dbReference type="SAM" id="Phobius"/>
    </source>
</evidence>
<dbReference type="Proteomes" id="UP000177025">
    <property type="component" value="Unassembled WGS sequence"/>
</dbReference>
<dbReference type="SUPFAM" id="SSF49464">
    <property type="entry name" value="Carboxypeptidase regulatory domain-like"/>
    <property type="match status" value="1"/>
</dbReference>
<keyword evidence="1" id="KW-1133">Transmembrane helix</keyword>
<evidence type="ECO:0008006" key="4">
    <source>
        <dbReference type="Google" id="ProtNLM"/>
    </source>
</evidence>
<dbReference type="InterPro" id="IPR008969">
    <property type="entry name" value="CarboxyPept-like_regulatory"/>
</dbReference>
<comment type="caution">
    <text evidence="2">The sequence shown here is derived from an EMBL/GenBank/DDBJ whole genome shotgun (WGS) entry which is preliminary data.</text>
</comment>
<name>A0A1F4UCB9_UNCW3</name>